<name>A0A2P2MIF4_RHIMU</name>
<reference evidence="1" key="1">
    <citation type="submission" date="2018-02" db="EMBL/GenBank/DDBJ databases">
        <title>Rhizophora mucronata_Transcriptome.</title>
        <authorList>
            <person name="Meera S.P."/>
            <person name="Sreeshan A."/>
            <person name="Augustine A."/>
        </authorList>
    </citation>
    <scope>NUCLEOTIDE SEQUENCE</scope>
    <source>
        <tissue evidence="1">Leaf</tissue>
    </source>
</reference>
<sequence>MQQRGTLLELIVLESSLGLKIFKFKSESTSN</sequence>
<accession>A0A2P2MIF4</accession>
<dbReference type="EMBL" id="GGEC01049473">
    <property type="protein sequence ID" value="MBX29957.1"/>
    <property type="molecule type" value="Transcribed_RNA"/>
</dbReference>
<dbReference type="AlphaFoldDB" id="A0A2P2MIF4"/>
<protein>
    <submittedName>
        <fullName evidence="1">Uncharacterized protein</fullName>
    </submittedName>
</protein>
<organism evidence="1">
    <name type="scientific">Rhizophora mucronata</name>
    <name type="common">Asiatic mangrove</name>
    <dbReference type="NCBI Taxonomy" id="61149"/>
    <lineage>
        <taxon>Eukaryota</taxon>
        <taxon>Viridiplantae</taxon>
        <taxon>Streptophyta</taxon>
        <taxon>Embryophyta</taxon>
        <taxon>Tracheophyta</taxon>
        <taxon>Spermatophyta</taxon>
        <taxon>Magnoliopsida</taxon>
        <taxon>eudicotyledons</taxon>
        <taxon>Gunneridae</taxon>
        <taxon>Pentapetalae</taxon>
        <taxon>rosids</taxon>
        <taxon>fabids</taxon>
        <taxon>Malpighiales</taxon>
        <taxon>Rhizophoraceae</taxon>
        <taxon>Rhizophora</taxon>
    </lineage>
</organism>
<proteinExistence type="predicted"/>
<evidence type="ECO:0000313" key="1">
    <source>
        <dbReference type="EMBL" id="MBX29957.1"/>
    </source>
</evidence>